<evidence type="ECO:0000256" key="4">
    <source>
        <dbReference type="PIRSR" id="PIRSR602081-1"/>
    </source>
</evidence>
<dbReference type="InterPro" id="IPR002081">
    <property type="entry name" value="Cryptochrome/DNA_photolyase_1"/>
</dbReference>
<evidence type="ECO:0000256" key="1">
    <source>
        <dbReference type="ARBA" id="ARBA00022630"/>
    </source>
</evidence>
<dbReference type="RefSeq" id="WP_276234375.1">
    <property type="nucleotide sequence ID" value="NZ_CP119802.1"/>
</dbReference>
<organism evidence="8 9">
    <name type="scientific">Halosegnis marinus</name>
    <dbReference type="NCBI Taxonomy" id="3034023"/>
    <lineage>
        <taxon>Archaea</taxon>
        <taxon>Methanobacteriati</taxon>
        <taxon>Methanobacteriota</taxon>
        <taxon>Stenosarchaea group</taxon>
        <taxon>Halobacteria</taxon>
        <taxon>Halobacteriales</taxon>
        <taxon>Natronomonadaceae</taxon>
        <taxon>Halosegnis</taxon>
    </lineage>
</organism>
<dbReference type="InterPro" id="IPR005101">
    <property type="entry name" value="Cryptochr/Photolyase_FAD-bd"/>
</dbReference>
<dbReference type="GO" id="GO:0006950">
    <property type="term" value="P:response to stress"/>
    <property type="evidence" value="ECO:0007669"/>
    <property type="project" value="UniProtKB-ARBA"/>
</dbReference>
<feature type="site" description="Electron transfer via tryptophanyl radical" evidence="5">
    <location>
        <position position="296"/>
    </location>
</feature>
<dbReference type="GO" id="GO:0003904">
    <property type="term" value="F:deoxyribodipyrimidine photo-lyase activity"/>
    <property type="evidence" value="ECO:0007669"/>
    <property type="project" value="UniProtKB-EC"/>
</dbReference>
<dbReference type="EMBL" id="JBHTAP010000001">
    <property type="protein sequence ID" value="MFC7236217.1"/>
    <property type="molecule type" value="Genomic_DNA"/>
</dbReference>
<keyword evidence="8" id="KW-0456">Lyase</keyword>
<protein>
    <submittedName>
        <fullName evidence="8">Cryptochrome/photolyase family protein</fullName>
        <ecNumber evidence="8">4.1.99.3</ecNumber>
    </submittedName>
</protein>
<dbReference type="Gene3D" id="1.25.40.80">
    <property type="match status" value="1"/>
</dbReference>
<feature type="binding site" evidence="4">
    <location>
        <position position="210"/>
    </location>
    <ligand>
        <name>FAD</name>
        <dbReference type="ChEBI" id="CHEBI:57692"/>
    </ligand>
</feature>
<dbReference type="PANTHER" id="PTHR11455">
    <property type="entry name" value="CRYPTOCHROME"/>
    <property type="match status" value="1"/>
</dbReference>
<feature type="binding site" evidence="4">
    <location>
        <begin position="222"/>
        <end position="226"/>
    </location>
    <ligand>
        <name>FAD</name>
        <dbReference type="ChEBI" id="CHEBI:57692"/>
    </ligand>
</feature>
<dbReference type="PRINTS" id="PR00147">
    <property type="entry name" value="DNAPHOTLYASE"/>
</dbReference>
<dbReference type="EC" id="4.1.99.3" evidence="8"/>
<evidence type="ECO:0000256" key="3">
    <source>
        <dbReference type="ARBA" id="ARBA00022991"/>
    </source>
</evidence>
<dbReference type="PROSITE" id="PS51645">
    <property type="entry name" value="PHR_CRY_ALPHA_BETA"/>
    <property type="match status" value="1"/>
</dbReference>
<name>A0ABD5ZSE3_9EURY</name>
<sequence>MDVHWHRSDLRATDNTGLAAAAEDEVLPVFVFDDAVLRHGSPPRVAFMLDALAELREWYRERGGDLHVARGDPTEVLPALATEHGAGTVHYDGDYSGLARERDTAVSDALEAEGVAAERHEDALHQEPGSILTNQGEPYSVYTYFWKKWRDRPKDDPYDPPEEIADVPGAALPTLADLGFEEPDADVEAGGMAAARDRLDAFLDGPIYEYADARDDPAADNTSRLSAHLRWGTIGPRDVYAGTERAMAEAPDDDAGEAVEEFRGELAWREFYHHVLHFHPRVVTENYNEYEEGIAWRDDPEEIAAWKRGETGYPIVDAGMRQLLDEAYMHNRVRMIVASFLTKDLMADWRHGYAHFREHLVDHNTANDNGGWQWAASTGTDAQPYFRIFNPMSQGERHDPDAEYVAEYVPELADVPADKVHSWHELDHAERNRLAPEYPHPIVDHGERRDEALAMFKRARGEDPDE</sequence>
<keyword evidence="1 4" id="KW-0285">Flavoprotein</keyword>
<evidence type="ECO:0000256" key="2">
    <source>
        <dbReference type="ARBA" id="ARBA00022827"/>
    </source>
</evidence>
<evidence type="ECO:0000259" key="7">
    <source>
        <dbReference type="PROSITE" id="PS51645"/>
    </source>
</evidence>
<dbReference type="PROSITE" id="PS00394">
    <property type="entry name" value="DNA_PHOTOLYASES_1_1"/>
    <property type="match status" value="1"/>
</dbReference>
<dbReference type="Pfam" id="PF00875">
    <property type="entry name" value="DNA_photolyase"/>
    <property type="match status" value="1"/>
</dbReference>
<dbReference type="Gene3D" id="3.40.50.620">
    <property type="entry name" value="HUPs"/>
    <property type="match status" value="1"/>
</dbReference>
<evidence type="ECO:0000256" key="6">
    <source>
        <dbReference type="RuleBase" id="RU004182"/>
    </source>
</evidence>
<feature type="domain" description="Photolyase/cryptochrome alpha/beta" evidence="7">
    <location>
        <begin position="1"/>
        <end position="125"/>
    </location>
</feature>
<dbReference type="SUPFAM" id="SSF48173">
    <property type="entry name" value="Cryptochrome/photolyase FAD-binding domain"/>
    <property type="match status" value="1"/>
</dbReference>
<dbReference type="PANTHER" id="PTHR11455:SF9">
    <property type="entry name" value="CRYPTOCHROME CIRCADIAN CLOCK 5 ISOFORM X1"/>
    <property type="match status" value="1"/>
</dbReference>
<dbReference type="AlphaFoldDB" id="A0ABD5ZSE3"/>
<feature type="site" description="Electron transfer via tryptophanyl radical" evidence="5">
    <location>
        <position position="372"/>
    </location>
</feature>
<dbReference type="Gene3D" id="1.10.579.10">
    <property type="entry name" value="DNA Cyclobutane Dipyrimidine Photolyase, subunit A, domain 3"/>
    <property type="match status" value="1"/>
</dbReference>
<reference evidence="8 9" key="1">
    <citation type="journal article" date="2019" name="Int. J. Syst. Evol. Microbiol.">
        <title>The Global Catalogue of Microorganisms (GCM) 10K type strain sequencing project: providing services to taxonomists for standard genome sequencing and annotation.</title>
        <authorList>
            <consortium name="The Broad Institute Genomics Platform"/>
            <consortium name="The Broad Institute Genome Sequencing Center for Infectious Disease"/>
            <person name="Wu L."/>
            <person name="Ma J."/>
        </authorList>
    </citation>
    <scope>NUCLEOTIDE SEQUENCE [LARGE SCALE GENOMIC DNA]</scope>
    <source>
        <strain evidence="8 9">DT85</strain>
    </source>
</reference>
<evidence type="ECO:0000313" key="9">
    <source>
        <dbReference type="Proteomes" id="UP001596398"/>
    </source>
</evidence>
<dbReference type="GeneID" id="79267928"/>
<accession>A0ABD5ZSE3</accession>
<evidence type="ECO:0000256" key="5">
    <source>
        <dbReference type="PIRSR" id="PIRSR602081-2"/>
    </source>
</evidence>
<dbReference type="Pfam" id="PF03441">
    <property type="entry name" value="FAD_binding_7"/>
    <property type="match status" value="1"/>
</dbReference>
<dbReference type="PROSITE" id="PS00691">
    <property type="entry name" value="DNA_PHOTOLYASES_1_2"/>
    <property type="match status" value="1"/>
</dbReference>
<dbReference type="InterPro" id="IPR014729">
    <property type="entry name" value="Rossmann-like_a/b/a_fold"/>
</dbReference>
<dbReference type="InterPro" id="IPR018394">
    <property type="entry name" value="DNA_photolyase_1_CS_C"/>
</dbReference>
<comment type="caution">
    <text evidence="8">The sequence shown here is derived from an EMBL/GenBank/DDBJ whole genome shotgun (WGS) entry which is preliminary data.</text>
</comment>
<dbReference type="InterPro" id="IPR036134">
    <property type="entry name" value="Crypto/Photolyase_FAD-like_sf"/>
</dbReference>
<comment type="similarity">
    <text evidence="6">Belongs to the DNA photolyase family.</text>
</comment>
<dbReference type="SUPFAM" id="SSF52425">
    <property type="entry name" value="Cryptochrome/photolyase, N-terminal domain"/>
    <property type="match status" value="1"/>
</dbReference>
<keyword evidence="9" id="KW-1185">Reference proteome</keyword>
<dbReference type="Proteomes" id="UP001596398">
    <property type="component" value="Unassembled WGS sequence"/>
</dbReference>
<proteinExistence type="inferred from homology"/>
<keyword evidence="3 6" id="KW-0157">Chromophore</keyword>
<comment type="cofactor">
    <cofactor evidence="4">
        <name>FAD</name>
        <dbReference type="ChEBI" id="CHEBI:57692"/>
    </cofactor>
    <text evidence="4">Binds 1 FAD per subunit.</text>
</comment>
<keyword evidence="2 4" id="KW-0274">FAD</keyword>
<feature type="binding site" evidence="4">
    <location>
        <begin position="265"/>
        <end position="272"/>
    </location>
    <ligand>
        <name>FAD</name>
        <dbReference type="ChEBI" id="CHEBI:57692"/>
    </ligand>
</feature>
<feature type="site" description="Electron transfer via tryptophanyl radical" evidence="5">
    <location>
        <position position="349"/>
    </location>
</feature>
<evidence type="ECO:0000313" key="8">
    <source>
        <dbReference type="EMBL" id="MFC7236217.1"/>
    </source>
</evidence>
<dbReference type="InterPro" id="IPR036155">
    <property type="entry name" value="Crypto/Photolyase_N_sf"/>
</dbReference>
<feature type="binding site" evidence="4">
    <location>
        <position position="262"/>
    </location>
    <ligand>
        <name>FAD</name>
        <dbReference type="ChEBI" id="CHEBI:57692"/>
    </ligand>
</feature>
<dbReference type="InterPro" id="IPR006050">
    <property type="entry name" value="DNA_photolyase_N"/>
</dbReference>
<gene>
    <name evidence="8" type="ORF">ACFQJ4_12910</name>
</gene>
<dbReference type="GO" id="GO:0006139">
    <property type="term" value="P:nucleobase-containing compound metabolic process"/>
    <property type="evidence" value="ECO:0007669"/>
    <property type="project" value="UniProtKB-ARBA"/>
</dbReference>